<feature type="transmembrane region" description="Helical" evidence="10">
    <location>
        <begin position="20"/>
        <end position="37"/>
    </location>
</feature>
<evidence type="ECO:0000256" key="9">
    <source>
        <dbReference type="ARBA" id="ARBA00023303"/>
    </source>
</evidence>
<gene>
    <name evidence="10" type="primary">mscL</name>
    <name evidence="11" type="ORF">SAMN04487990_11837</name>
</gene>
<dbReference type="STRING" id="283786.SAMN04487990_11837"/>
<dbReference type="RefSeq" id="WP_092135845.1">
    <property type="nucleotide sequence ID" value="NZ_FNQK01000018.1"/>
</dbReference>
<dbReference type="GO" id="GO:0008381">
    <property type="term" value="F:mechanosensitive monoatomic ion channel activity"/>
    <property type="evidence" value="ECO:0007669"/>
    <property type="project" value="UniProtKB-UniRule"/>
</dbReference>
<dbReference type="GO" id="GO:0005886">
    <property type="term" value="C:plasma membrane"/>
    <property type="evidence" value="ECO:0007669"/>
    <property type="project" value="UniProtKB-SubCell"/>
</dbReference>
<dbReference type="EMBL" id="FNQK01000018">
    <property type="protein sequence ID" value="SEA56089.1"/>
    <property type="molecule type" value="Genomic_DNA"/>
</dbReference>
<accession>A0A1H4C6W8</accession>
<dbReference type="PANTHER" id="PTHR30266:SF2">
    <property type="entry name" value="LARGE-CONDUCTANCE MECHANOSENSITIVE CHANNEL"/>
    <property type="match status" value="1"/>
</dbReference>
<evidence type="ECO:0000256" key="1">
    <source>
        <dbReference type="ARBA" id="ARBA00004651"/>
    </source>
</evidence>
<evidence type="ECO:0000313" key="11">
    <source>
        <dbReference type="EMBL" id="SEA56089.1"/>
    </source>
</evidence>
<dbReference type="InterPro" id="IPR036019">
    <property type="entry name" value="MscL_channel"/>
</dbReference>
<evidence type="ECO:0000256" key="6">
    <source>
        <dbReference type="ARBA" id="ARBA00022989"/>
    </source>
</evidence>
<evidence type="ECO:0000256" key="10">
    <source>
        <dbReference type="HAMAP-Rule" id="MF_00115"/>
    </source>
</evidence>
<keyword evidence="6 10" id="KW-1133">Transmembrane helix</keyword>
<evidence type="ECO:0000256" key="7">
    <source>
        <dbReference type="ARBA" id="ARBA00023065"/>
    </source>
</evidence>
<keyword evidence="7 10" id="KW-0406">Ion transport</keyword>
<dbReference type="Gene3D" id="1.10.1200.120">
    <property type="entry name" value="Large-conductance mechanosensitive channel, MscL, domain 1"/>
    <property type="match status" value="1"/>
</dbReference>
<dbReference type="PRINTS" id="PR01264">
    <property type="entry name" value="MECHCHANNEL"/>
</dbReference>
<feature type="transmembrane region" description="Helical" evidence="10">
    <location>
        <begin position="78"/>
        <end position="102"/>
    </location>
</feature>
<keyword evidence="8 10" id="KW-0472">Membrane</keyword>
<dbReference type="InterPro" id="IPR037673">
    <property type="entry name" value="MSC/AndL"/>
</dbReference>
<keyword evidence="5 10" id="KW-0812">Transmembrane</keyword>
<dbReference type="AlphaFoldDB" id="A0A1H4C6W8"/>
<dbReference type="InterPro" id="IPR001185">
    <property type="entry name" value="MS_channel"/>
</dbReference>
<comment type="similarity">
    <text evidence="2 10">Belongs to the MscL family.</text>
</comment>
<reference evidence="11 12" key="1">
    <citation type="submission" date="2016-10" db="EMBL/GenBank/DDBJ databases">
        <authorList>
            <person name="de Groot N.N."/>
        </authorList>
    </citation>
    <scope>NUCLEOTIDE SEQUENCE [LARGE SCALE GENOMIC DNA]</scope>
    <source>
        <strain evidence="11 12">DSM 23842</strain>
    </source>
</reference>
<proteinExistence type="inferred from homology"/>
<keyword evidence="4 10" id="KW-1003">Cell membrane</keyword>
<keyword evidence="12" id="KW-1185">Reference proteome</keyword>
<dbReference type="PROSITE" id="PS01327">
    <property type="entry name" value="MSCL"/>
    <property type="match status" value="1"/>
</dbReference>
<dbReference type="OrthoDB" id="9810350at2"/>
<dbReference type="Proteomes" id="UP000198846">
    <property type="component" value="Unassembled WGS sequence"/>
</dbReference>
<evidence type="ECO:0000256" key="8">
    <source>
        <dbReference type="ARBA" id="ARBA00023136"/>
    </source>
</evidence>
<protein>
    <recommendedName>
        <fullName evidence="10">Large-conductance mechanosensitive channel</fullName>
    </recommendedName>
</protein>
<dbReference type="HAMAP" id="MF_00115">
    <property type="entry name" value="MscL"/>
    <property type="match status" value="1"/>
</dbReference>
<comment type="subunit">
    <text evidence="10">Homopentamer.</text>
</comment>
<dbReference type="PANTHER" id="PTHR30266">
    <property type="entry name" value="MECHANOSENSITIVE CHANNEL MSCL"/>
    <property type="match status" value="1"/>
</dbReference>
<evidence type="ECO:0000256" key="5">
    <source>
        <dbReference type="ARBA" id="ARBA00022692"/>
    </source>
</evidence>
<dbReference type="NCBIfam" id="TIGR00220">
    <property type="entry name" value="mscL"/>
    <property type="match status" value="1"/>
</dbReference>
<comment type="subcellular location">
    <subcellularLocation>
        <location evidence="1 10">Cell membrane</location>
        <topology evidence="1 10">Multi-pass membrane protein</topology>
    </subcellularLocation>
</comment>
<sequence>MGFFKEFKEFAVKGNMMDMAIGIIIGASFNKVIDVLVKKVLMPPLSLMSNGINLQNRKLVLRTSELDEAGKVLVEEVAIQYGALAEALIDFLIIGMTIFVVVKAMNKLRDRSQNPKDKTVKTPKDIQLLSELNTLMQEQNELLRKQKSQREDK</sequence>
<dbReference type="Pfam" id="PF01741">
    <property type="entry name" value="MscL"/>
    <property type="match status" value="1"/>
</dbReference>
<evidence type="ECO:0000256" key="3">
    <source>
        <dbReference type="ARBA" id="ARBA00022448"/>
    </source>
</evidence>
<keyword evidence="9 10" id="KW-0407">Ion channel</keyword>
<evidence type="ECO:0000256" key="2">
    <source>
        <dbReference type="ARBA" id="ARBA00007254"/>
    </source>
</evidence>
<evidence type="ECO:0000313" key="12">
    <source>
        <dbReference type="Proteomes" id="UP000198846"/>
    </source>
</evidence>
<dbReference type="SUPFAM" id="SSF81330">
    <property type="entry name" value="Gated mechanosensitive channel"/>
    <property type="match status" value="1"/>
</dbReference>
<name>A0A1H4C6W8_BIZPA</name>
<keyword evidence="3 10" id="KW-0813">Transport</keyword>
<evidence type="ECO:0000256" key="4">
    <source>
        <dbReference type="ARBA" id="ARBA00022475"/>
    </source>
</evidence>
<comment type="function">
    <text evidence="10">Channel that opens in response to stretch forces in the membrane lipid bilayer. May participate in the regulation of osmotic pressure changes within the cell.</text>
</comment>
<organism evidence="11 12">
    <name type="scientific">Bizionia paragorgiae</name>
    <dbReference type="NCBI Taxonomy" id="283786"/>
    <lineage>
        <taxon>Bacteria</taxon>
        <taxon>Pseudomonadati</taxon>
        <taxon>Bacteroidota</taxon>
        <taxon>Flavobacteriia</taxon>
        <taxon>Flavobacteriales</taxon>
        <taxon>Flavobacteriaceae</taxon>
        <taxon>Bizionia</taxon>
    </lineage>
</organism>
<dbReference type="InterPro" id="IPR019823">
    <property type="entry name" value="Mechanosensitive_channel_CS"/>
</dbReference>